<dbReference type="OrthoDB" id="5517693at2"/>
<dbReference type="Proteomes" id="UP000271678">
    <property type="component" value="Unassembled WGS sequence"/>
</dbReference>
<dbReference type="RefSeq" id="WP_123269498.1">
    <property type="nucleotide sequence ID" value="NZ_RJJQ01000001.1"/>
</dbReference>
<reference evidence="1 2" key="1">
    <citation type="submission" date="2018-11" db="EMBL/GenBank/DDBJ databases">
        <title>Draft genome of Simplicispira Flexivirga sp. BO-16.</title>
        <authorList>
            <person name="Im W.T."/>
        </authorList>
    </citation>
    <scope>NUCLEOTIDE SEQUENCE [LARGE SCALE GENOMIC DNA]</scope>
    <source>
        <strain evidence="1 2">BO-16</strain>
    </source>
</reference>
<comment type="caution">
    <text evidence="1">The sequence shown here is derived from an EMBL/GenBank/DDBJ whole genome shotgun (WGS) entry which is preliminary data.</text>
</comment>
<accession>A0A3M9MJF1</accession>
<evidence type="ECO:0000313" key="2">
    <source>
        <dbReference type="Proteomes" id="UP000271678"/>
    </source>
</evidence>
<keyword evidence="2" id="KW-1185">Reference proteome</keyword>
<gene>
    <name evidence="1" type="ORF">EFY87_01350</name>
</gene>
<name>A0A3M9MJF1_9MICO</name>
<protein>
    <recommendedName>
        <fullName evidence="3">AbiEi antitoxin C-terminal domain-containing protein</fullName>
    </recommendedName>
</protein>
<dbReference type="EMBL" id="RJJQ01000001">
    <property type="protein sequence ID" value="RNI25307.1"/>
    <property type="molecule type" value="Genomic_DNA"/>
</dbReference>
<dbReference type="AlphaFoldDB" id="A0A3M9MJF1"/>
<evidence type="ECO:0000313" key="1">
    <source>
        <dbReference type="EMBL" id="RNI25307.1"/>
    </source>
</evidence>
<evidence type="ECO:0008006" key="3">
    <source>
        <dbReference type="Google" id="ProtNLM"/>
    </source>
</evidence>
<proteinExistence type="predicted"/>
<sequence length="355" mass="39218">MQRSPGQPTVLPEDAVRPYAKQRDAHVESLRAGLHLVTKDRLPRNEVRPFTKLRRGAYAYDGQQLEEADALILLACAVEAKAQTPPVFAQGTAAAIWGFPVVGRIPHRVEDVVPPDSHGRAPQARRRRTSIDADYVIIGGLRVTTCERTVIDHARYAPLESAIAMIDSAIRCGVTARRALLAELESLPKGTRGCRMATLAVYLADPKAESVLESLSRARMFQLGLPRPQLQVEFTDRRGLVGRVDFYWPQLEIVGESDGMSKYVAAEGVSAREAVDVVLREKERELRLRRSNGVRDVLRWGWNDALRPGLLFEVLAAGGVRPVLDGGWSLPDGPLPRTAFAERGTYPPSGVERRP</sequence>
<organism evidence="1 2">
    <name type="scientific">Flexivirga caeni</name>
    <dbReference type="NCBI Taxonomy" id="2294115"/>
    <lineage>
        <taxon>Bacteria</taxon>
        <taxon>Bacillati</taxon>
        <taxon>Actinomycetota</taxon>
        <taxon>Actinomycetes</taxon>
        <taxon>Micrococcales</taxon>
        <taxon>Dermacoccaceae</taxon>
        <taxon>Flexivirga</taxon>
    </lineage>
</organism>